<protein>
    <recommendedName>
        <fullName evidence="12">Cytochrome c-type protein</fullName>
    </recommendedName>
</protein>
<evidence type="ECO:0000256" key="9">
    <source>
        <dbReference type="ARBA" id="ARBA00022989"/>
    </source>
</evidence>
<feature type="binding site" description="covalent" evidence="13">
    <location>
        <position position="168"/>
    </location>
    <ligand>
        <name>heme</name>
        <dbReference type="ChEBI" id="CHEBI:30413"/>
        <label>4</label>
    </ligand>
</feature>
<proteinExistence type="inferred from homology"/>
<evidence type="ECO:0000256" key="4">
    <source>
        <dbReference type="ARBA" id="ARBA00022475"/>
    </source>
</evidence>
<feature type="binding site" description="covalent" evidence="13">
    <location>
        <position position="76"/>
    </location>
    <ligand>
        <name>heme</name>
        <dbReference type="ChEBI" id="CHEBI:30413"/>
        <label>2</label>
    </ligand>
</feature>
<reference evidence="17 18" key="1">
    <citation type="journal article" date="2016" name="Front. Microbiol.">
        <title>Single-Cell (Meta-)Genomics of a Dimorphic Candidatus Thiomargarita nelsonii Reveals Genomic Plasticity.</title>
        <authorList>
            <person name="Flood B.E."/>
            <person name="Fliss P."/>
            <person name="Jones D.S."/>
            <person name="Dick G.J."/>
            <person name="Jain S."/>
            <person name="Kaster A.K."/>
            <person name="Winkel M."/>
            <person name="Mussmann M."/>
            <person name="Bailey J."/>
        </authorList>
    </citation>
    <scope>NUCLEOTIDE SEQUENCE [LARGE SCALE GENOMIC DNA]</scope>
    <source>
        <strain evidence="17">Hydrate Ridge</strain>
    </source>
</reference>
<feature type="transmembrane region" description="Helical" evidence="15">
    <location>
        <begin position="12"/>
        <end position="35"/>
    </location>
</feature>
<evidence type="ECO:0000256" key="11">
    <source>
        <dbReference type="ARBA" id="ARBA00023136"/>
    </source>
</evidence>
<dbReference type="Proteomes" id="UP000030428">
    <property type="component" value="Unassembled WGS sequence"/>
</dbReference>
<feature type="binding site" description="axial binding residue" evidence="14">
    <location>
        <position position="95"/>
    </location>
    <ligand>
        <name>heme</name>
        <dbReference type="ChEBI" id="CHEBI:30413"/>
        <label>1</label>
    </ligand>
    <ligandPart>
        <name>Fe</name>
        <dbReference type="ChEBI" id="CHEBI:18248"/>
    </ligandPart>
</feature>
<dbReference type="InterPro" id="IPR036280">
    <property type="entry name" value="Multihaem_cyt_sf"/>
</dbReference>
<dbReference type="EMBL" id="JSZA02000004">
    <property type="protein sequence ID" value="KHD06202.1"/>
    <property type="molecule type" value="Genomic_DNA"/>
</dbReference>
<evidence type="ECO:0000256" key="15">
    <source>
        <dbReference type="SAM" id="Phobius"/>
    </source>
</evidence>
<dbReference type="GO" id="GO:0020037">
    <property type="term" value="F:heme binding"/>
    <property type="evidence" value="ECO:0007669"/>
    <property type="project" value="InterPro"/>
</dbReference>
<evidence type="ECO:0000256" key="3">
    <source>
        <dbReference type="ARBA" id="ARBA00022448"/>
    </source>
</evidence>
<keyword evidence="11 15" id="KW-0472">Membrane</keyword>
<evidence type="ECO:0000313" key="18">
    <source>
        <dbReference type="Proteomes" id="UP000030428"/>
    </source>
</evidence>
<dbReference type="InterPro" id="IPR024717">
    <property type="entry name" value="NapC/NirT/NrfH"/>
</dbReference>
<gene>
    <name evidence="17" type="ORF">PN36_01725</name>
</gene>
<dbReference type="Gene3D" id="1.10.3820.10">
    <property type="entry name" value="Di-heme elbow motif domain"/>
    <property type="match status" value="1"/>
</dbReference>
<dbReference type="InterPro" id="IPR051174">
    <property type="entry name" value="Cytochrome_c-type_ET"/>
</dbReference>
<keyword evidence="8 12" id="KW-0249">Electron transport</keyword>
<feature type="binding site" description="axial binding residue" evidence="14">
    <location>
        <position position="137"/>
    </location>
    <ligand>
        <name>heme</name>
        <dbReference type="ChEBI" id="CHEBI:30413"/>
        <label>3</label>
    </ligand>
    <ligandPart>
        <name>Fe</name>
        <dbReference type="ChEBI" id="CHEBI:18248"/>
    </ligandPart>
</feature>
<evidence type="ECO:0000259" key="16">
    <source>
        <dbReference type="Pfam" id="PF03264"/>
    </source>
</evidence>
<feature type="binding site" description="covalent" evidence="13">
    <location>
        <position position="165"/>
    </location>
    <ligand>
        <name>heme</name>
        <dbReference type="ChEBI" id="CHEBI:30413"/>
        <label>4</label>
    </ligand>
</feature>
<dbReference type="InterPro" id="IPR038266">
    <property type="entry name" value="NapC/NirT_cytc_sf"/>
</dbReference>
<evidence type="ECO:0000313" key="17">
    <source>
        <dbReference type="EMBL" id="KHD06202.1"/>
    </source>
</evidence>
<feature type="binding site" evidence="13">
    <location>
        <position position="95"/>
    </location>
    <ligand>
        <name>a menaquinol</name>
        <dbReference type="ChEBI" id="CHEBI:18151"/>
    </ligand>
</feature>
<evidence type="ECO:0000256" key="5">
    <source>
        <dbReference type="ARBA" id="ARBA00022617"/>
    </source>
</evidence>
<keyword evidence="6 15" id="KW-0812">Transmembrane</keyword>
<comment type="similarity">
    <text evidence="2">Belongs to the NapC/NirT/NrfH family.</text>
</comment>
<feature type="binding site" description="covalent" evidence="13">
    <location>
        <position position="44"/>
    </location>
    <ligand>
        <name>heme</name>
        <dbReference type="ChEBI" id="CHEBI:30413"/>
        <label>1</label>
    </ligand>
</feature>
<dbReference type="AlphaFoldDB" id="A0A0A6P707"/>
<evidence type="ECO:0000256" key="10">
    <source>
        <dbReference type="ARBA" id="ARBA00023004"/>
    </source>
</evidence>
<dbReference type="GO" id="GO:0046872">
    <property type="term" value="F:metal ion binding"/>
    <property type="evidence" value="ECO:0007669"/>
    <property type="project" value="UniProtKB-KW"/>
</dbReference>
<dbReference type="FunFam" id="1.10.3820.10:FF:000001">
    <property type="entry name" value="Cytochrome c-type protein"/>
    <property type="match status" value="1"/>
</dbReference>
<feature type="binding site" description="axial binding residue" evidence="14">
    <location>
        <position position="174"/>
    </location>
    <ligand>
        <name>heme</name>
        <dbReference type="ChEBI" id="CHEBI:30413"/>
        <label>2</label>
    </ligand>
    <ligandPart>
        <name>Fe</name>
        <dbReference type="ChEBI" id="CHEBI:18248"/>
    </ligandPart>
</feature>
<evidence type="ECO:0000256" key="1">
    <source>
        <dbReference type="ARBA" id="ARBA00004162"/>
    </source>
</evidence>
<dbReference type="GO" id="GO:0005886">
    <property type="term" value="C:plasma membrane"/>
    <property type="evidence" value="ECO:0007669"/>
    <property type="project" value="UniProtKB-SubCell"/>
</dbReference>
<feature type="domain" description="NapC/NirT cytochrome c N-terminal" evidence="16">
    <location>
        <begin position="12"/>
        <end position="178"/>
    </location>
</feature>
<dbReference type="PANTHER" id="PTHR30333:SF3">
    <property type="entry name" value="CYTOCHROME C-TYPE PROTEIN TORY"/>
    <property type="match status" value="1"/>
</dbReference>
<dbReference type="InterPro" id="IPR005126">
    <property type="entry name" value="NapC/NirT_cyt_c_N"/>
</dbReference>
<keyword evidence="4" id="KW-1003">Cell membrane</keyword>
<evidence type="ECO:0000256" key="13">
    <source>
        <dbReference type="PIRSR" id="PIRSR000013-1"/>
    </source>
</evidence>
<accession>A0A0A6P707</accession>
<dbReference type="PIRSF" id="PIRSF000013">
    <property type="entry name" value="4_hem_cytochrm_NapC"/>
    <property type="match status" value="1"/>
</dbReference>
<comment type="caution">
    <text evidence="17">The sequence shown here is derived from an EMBL/GenBank/DDBJ whole genome shotgun (WGS) entry which is preliminary data.</text>
</comment>
<keyword evidence="3 12" id="KW-0813">Transport</keyword>
<keyword evidence="5 12" id="KW-0349">Heme</keyword>
<feature type="binding site" description="covalent" evidence="13">
    <location>
        <position position="47"/>
    </location>
    <ligand>
        <name>heme</name>
        <dbReference type="ChEBI" id="CHEBI:30413"/>
        <label>1</label>
    </ligand>
</feature>
<evidence type="ECO:0000256" key="2">
    <source>
        <dbReference type="ARBA" id="ARBA00007395"/>
    </source>
</evidence>
<keyword evidence="18" id="KW-1185">Reference proteome</keyword>
<feature type="binding site" description="covalent" evidence="13">
    <location>
        <position position="133"/>
    </location>
    <ligand>
        <name>heme</name>
        <dbReference type="ChEBI" id="CHEBI:30413"/>
        <label>3</label>
    </ligand>
</feature>
<keyword evidence="9 15" id="KW-1133">Transmembrane helix</keyword>
<feature type="binding site" description="axial binding residue" evidence="14">
    <location>
        <position position="169"/>
    </location>
    <ligand>
        <name>heme</name>
        <dbReference type="ChEBI" id="CHEBI:30413"/>
        <label>4</label>
    </ligand>
    <ligandPart>
        <name>Fe</name>
        <dbReference type="ChEBI" id="CHEBI:18248"/>
    </ligandPart>
</feature>
<keyword evidence="10 12" id="KW-0408">Iron</keyword>
<sequence>MSEKEPRKSGKKFFILGTLIFIGGILFAGAFSVALDYTNTTEFCTSCHSMQTNLEELKENLHYNNAYGVTVGCADCHVPHSLAPKLWAKVMAAKDVYHEIMGTIDTSEKYEERRWHMANLVWDKMKASDSRECRSCHSFEHMDFEKQDRAASKRHKWAIDKGKTCIECHQGIAHTLPEEFF</sequence>
<dbReference type="GO" id="GO:0009061">
    <property type="term" value="P:anaerobic respiration"/>
    <property type="evidence" value="ECO:0007669"/>
    <property type="project" value="TreeGrafter"/>
</dbReference>
<evidence type="ECO:0000256" key="12">
    <source>
        <dbReference type="PIRNR" id="PIRNR000013"/>
    </source>
</evidence>
<dbReference type="PANTHER" id="PTHR30333">
    <property type="entry name" value="CYTOCHROME C-TYPE PROTEIN"/>
    <property type="match status" value="1"/>
</dbReference>
<comment type="subcellular location">
    <subcellularLocation>
        <location evidence="1">Cell membrane</location>
        <topology evidence="1">Single-pass membrane protein</topology>
    </subcellularLocation>
</comment>
<evidence type="ECO:0000256" key="6">
    <source>
        <dbReference type="ARBA" id="ARBA00022692"/>
    </source>
</evidence>
<feature type="binding site" description="axial binding residue" evidence="14">
    <location>
        <position position="77"/>
    </location>
    <ligand>
        <name>heme</name>
        <dbReference type="ChEBI" id="CHEBI:30413"/>
        <label>2</label>
    </ligand>
    <ligandPart>
        <name>Fe</name>
        <dbReference type="ChEBI" id="CHEBI:18248"/>
    </ligandPart>
</feature>
<dbReference type="GO" id="GO:0019333">
    <property type="term" value="P:denitrification pathway"/>
    <property type="evidence" value="ECO:0007669"/>
    <property type="project" value="InterPro"/>
</dbReference>
<dbReference type="SUPFAM" id="SSF48695">
    <property type="entry name" value="Multiheme cytochromes"/>
    <property type="match status" value="1"/>
</dbReference>
<dbReference type="Pfam" id="PF03264">
    <property type="entry name" value="Cytochrom_NNT"/>
    <property type="match status" value="1"/>
</dbReference>
<organism evidence="17 18">
    <name type="scientific">Candidatus Thiomargarita nelsonii</name>
    <dbReference type="NCBI Taxonomy" id="1003181"/>
    <lineage>
        <taxon>Bacteria</taxon>
        <taxon>Pseudomonadati</taxon>
        <taxon>Pseudomonadota</taxon>
        <taxon>Gammaproteobacteria</taxon>
        <taxon>Thiotrichales</taxon>
        <taxon>Thiotrichaceae</taxon>
        <taxon>Thiomargarita</taxon>
    </lineage>
</organism>
<keyword evidence="7 12" id="KW-0479">Metal-binding</keyword>
<comment type="PTM">
    <text evidence="12">Binds 4 heme groups per subunit.</text>
</comment>
<evidence type="ECO:0000256" key="14">
    <source>
        <dbReference type="PIRSR" id="PIRSR000013-2"/>
    </source>
</evidence>
<feature type="binding site" description="covalent" evidence="13">
    <location>
        <position position="73"/>
    </location>
    <ligand>
        <name>heme</name>
        <dbReference type="ChEBI" id="CHEBI:30413"/>
        <label>2</label>
    </ligand>
</feature>
<feature type="binding site" description="axial binding residue" evidence="14">
    <location>
        <position position="50"/>
    </location>
    <ligand>
        <name>heme</name>
        <dbReference type="ChEBI" id="CHEBI:30413"/>
        <label>1</label>
    </ligand>
    <ligandPart>
        <name>Fe</name>
        <dbReference type="ChEBI" id="CHEBI:18248"/>
    </ligandPart>
</feature>
<dbReference type="GO" id="GO:0009055">
    <property type="term" value="F:electron transfer activity"/>
    <property type="evidence" value="ECO:0007669"/>
    <property type="project" value="TreeGrafter"/>
</dbReference>
<comment type="cofactor">
    <cofactor evidence="13">
        <name>heme</name>
        <dbReference type="ChEBI" id="CHEBI:30413"/>
    </cofactor>
    <text evidence="13">Binds 4 heme groups per subunit.</text>
</comment>
<name>A0A0A6P707_9GAMM</name>
<evidence type="ECO:0000256" key="7">
    <source>
        <dbReference type="ARBA" id="ARBA00022723"/>
    </source>
</evidence>
<evidence type="ECO:0000256" key="8">
    <source>
        <dbReference type="ARBA" id="ARBA00022982"/>
    </source>
</evidence>
<feature type="binding site" description="covalent" evidence="13">
    <location>
        <position position="136"/>
    </location>
    <ligand>
        <name>heme</name>
        <dbReference type="ChEBI" id="CHEBI:30413"/>
        <label>4</label>
    </ligand>
</feature>